<proteinExistence type="predicted"/>
<feature type="compositionally biased region" description="Polar residues" evidence="1">
    <location>
        <begin position="1"/>
        <end position="16"/>
    </location>
</feature>
<evidence type="ECO:0000256" key="1">
    <source>
        <dbReference type="SAM" id="MobiDB-lite"/>
    </source>
</evidence>
<dbReference type="AlphaFoldDB" id="A0A9P6N7V9"/>
<protein>
    <submittedName>
        <fullName evidence="2">Uncharacterized protein</fullName>
    </submittedName>
</protein>
<keyword evidence="3" id="KW-1185">Reference proteome</keyword>
<feature type="region of interest" description="Disordered" evidence="1">
    <location>
        <begin position="1"/>
        <end position="35"/>
    </location>
</feature>
<sequence>MSNKARLSTPTKSYQTRAHPKQLFTPSPPPAQTHESSLLKLELRQKLEGFLIHRREWDEVVLSRGLTYALKIVELEAEIEATFQHASFVQECEESEVTLVDGYAWKQWRKLADYRSRLDTVLVDMANVYERFQVLNDGLEKLVQTACRINGIKATFDIPVWTTWSLPRFCDHLLSLCVPFSTSLSLYNTLKDVISSKETTRQEKQAAISYWACQPLLPELAALKELLAVEVPDFLNPQYSTPRKAI</sequence>
<name>A0A9P6N7V9_9BASI</name>
<reference evidence="2" key="1">
    <citation type="submission" date="2013-11" db="EMBL/GenBank/DDBJ databases">
        <title>Genome sequence of the fusiform rust pathogen reveals effectors for host alternation and coevolution with pine.</title>
        <authorList>
            <consortium name="DOE Joint Genome Institute"/>
            <person name="Smith K."/>
            <person name="Pendleton A."/>
            <person name="Kubisiak T."/>
            <person name="Anderson C."/>
            <person name="Salamov A."/>
            <person name="Aerts A."/>
            <person name="Riley R."/>
            <person name="Clum A."/>
            <person name="Lindquist E."/>
            <person name="Ence D."/>
            <person name="Campbell M."/>
            <person name="Kronenberg Z."/>
            <person name="Feau N."/>
            <person name="Dhillon B."/>
            <person name="Hamelin R."/>
            <person name="Burleigh J."/>
            <person name="Smith J."/>
            <person name="Yandell M."/>
            <person name="Nelson C."/>
            <person name="Grigoriev I."/>
            <person name="Davis J."/>
        </authorList>
    </citation>
    <scope>NUCLEOTIDE SEQUENCE</scope>
    <source>
        <strain evidence="2">G11</strain>
    </source>
</reference>
<dbReference type="OrthoDB" id="2500126at2759"/>
<dbReference type="Proteomes" id="UP000886653">
    <property type="component" value="Unassembled WGS sequence"/>
</dbReference>
<organism evidence="2 3">
    <name type="scientific">Cronartium quercuum f. sp. fusiforme G11</name>
    <dbReference type="NCBI Taxonomy" id="708437"/>
    <lineage>
        <taxon>Eukaryota</taxon>
        <taxon>Fungi</taxon>
        <taxon>Dikarya</taxon>
        <taxon>Basidiomycota</taxon>
        <taxon>Pucciniomycotina</taxon>
        <taxon>Pucciniomycetes</taxon>
        <taxon>Pucciniales</taxon>
        <taxon>Coleosporiaceae</taxon>
        <taxon>Cronartium</taxon>
    </lineage>
</organism>
<evidence type="ECO:0000313" key="2">
    <source>
        <dbReference type="EMBL" id="KAG0139309.1"/>
    </source>
</evidence>
<accession>A0A9P6N7V9</accession>
<dbReference type="EMBL" id="MU167635">
    <property type="protein sequence ID" value="KAG0139309.1"/>
    <property type="molecule type" value="Genomic_DNA"/>
</dbReference>
<evidence type="ECO:0000313" key="3">
    <source>
        <dbReference type="Proteomes" id="UP000886653"/>
    </source>
</evidence>
<comment type="caution">
    <text evidence="2">The sequence shown here is derived from an EMBL/GenBank/DDBJ whole genome shotgun (WGS) entry which is preliminary data.</text>
</comment>
<gene>
    <name evidence="2" type="ORF">CROQUDRAFT_719053</name>
</gene>